<proteinExistence type="predicted"/>
<reference evidence="1 2" key="1">
    <citation type="submission" date="2019-10" db="EMBL/GenBank/DDBJ databases">
        <authorList>
            <person name="Palmer J.M."/>
        </authorList>
    </citation>
    <scope>NUCLEOTIDE SEQUENCE [LARGE SCALE GENOMIC DNA]</scope>
    <source>
        <strain evidence="1 2">TWF694</strain>
    </source>
</reference>
<dbReference type="AlphaFoldDB" id="A0AAV9X9H4"/>
<protein>
    <submittedName>
        <fullName evidence="1">Uncharacterized protein</fullName>
    </submittedName>
</protein>
<sequence length="187" mass="22166">MPLPNYYRNDTIRHKIIQRPLITNEEYACLRLAVMNYQDNVFHCQQLVAKRDPGKHIMTVDEFRIAVHATMYNIGDGLRQFAERDNTCHEITYSLAPSGWAVFFAAMENDDKMKHLDRVVKTIDASVRTIEEFLDEQDELIDNQQRLAFENSFHRSFGEQNWDNANMRILLGLEDDPMDRKHRRYRT</sequence>
<dbReference type="Proteomes" id="UP001365542">
    <property type="component" value="Unassembled WGS sequence"/>
</dbReference>
<comment type="caution">
    <text evidence="1">The sequence shown here is derived from an EMBL/GenBank/DDBJ whole genome shotgun (WGS) entry which is preliminary data.</text>
</comment>
<accession>A0AAV9X9H4</accession>
<keyword evidence="2" id="KW-1185">Reference proteome</keyword>
<name>A0AAV9X9H4_9PEZI</name>
<dbReference type="EMBL" id="JAVHJO010000008">
    <property type="protein sequence ID" value="KAK6538369.1"/>
    <property type="molecule type" value="Genomic_DNA"/>
</dbReference>
<evidence type="ECO:0000313" key="2">
    <source>
        <dbReference type="Proteomes" id="UP001365542"/>
    </source>
</evidence>
<evidence type="ECO:0000313" key="1">
    <source>
        <dbReference type="EMBL" id="KAK6538369.1"/>
    </source>
</evidence>
<gene>
    <name evidence="1" type="ORF">TWF694_011249</name>
</gene>
<organism evidence="1 2">
    <name type="scientific">Orbilia ellipsospora</name>
    <dbReference type="NCBI Taxonomy" id="2528407"/>
    <lineage>
        <taxon>Eukaryota</taxon>
        <taxon>Fungi</taxon>
        <taxon>Dikarya</taxon>
        <taxon>Ascomycota</taxon>
        <taxon>Pezizomycotina</taxon>
        <taxon>Orbiliomycetes</taxon>
        <taxon>Orbiliales</taxon>
        <taxon>Orbiliaceae</taxon>
        <taxon>Orbilia</taxon>
    </lineage>
</organism>